<dbReference type="PROSITE" id="PS51257">
    <property type="entry name" value="PROKAR_LIPOPROTEIN"/>
    <property type="match status" value="1"/>
</dbReference>
<keyword evidence="6" id="KW-0449">Lipoprotein</keyword>
<keyword evidence="5" id="KW-0564">Palmitate</keyword>
<dbReference type="GO" id="GO:0009636">
    <property type="term" value="P:response to toxic substance"/>
    <property type="evidence" value="ECO:0007669"/>
    <property type="project" value="InterPro"/>
</dbReference>
<gene>
    <name evidence="8" type="ORF">MBEBAB_0403</name>
</gene>
<proteinExistence type="inferred from homology"/>
<protein>
    <recommendedName>
        <fullName evidence="10">Entericidin EcnA/B family protein</fullName>
    </recommendedName>
</protein>
<feature type="signal peptide" evidence="7">
    <location>
        <begin position="1"/>
        <end position="18"/>
    </location>
</feature>
<dbReference type="InterPro" id="IPR012556">
    <property type="entry name" value="Entericidin"/>
</dbReference>
<reference evidence="9" key="1">
    <citation type="journal article" date="2013" name="Genome Announc.">
        <title>Draft Genome Sequence of the Dimorphic Prosthecate Bacterium Brevundimonas abyssalis TAR-001T.</title>
        <authorList>
            <person name="Tsubouchi T."/>
            <person name="Nishi S."/>
            <person name="Usui K."/>
            <person name="Shimane Y."/>
            <person name="Takaki Y."/>
            <person name="Maruyama T."/>
            <person name="Hatada Y."/>
        </authorList>
    </citation>
    <scope>NUCLEOTIDE SEQUENCE [LARGE SCALE GENOMIC DNA]</scope>
    <source>
        <strain evidence="9">TAR-001</strain>
    </source>
</reference>
<dbReference type="EMBL" id="BATC01000004">
    <property type="protein sequence ID" value="GAD58153.1"/>
    <property type="molecule type" value="Genomic_DNA"/>
</dbReference>
<keyword evidence="2" id="KW-1003">Cell membrane</keyword>
<accession>A0A8E0NAJ6</accession>
<dbReference type="RefSeq" id="WP_021696249.1">
    <property type="nucleotide sequence ID" value="NZ_BATC01000004.1"/>
</dbReference>
<feature type="chain" id="PRO_5034919864" description="Entericidin EcnA/B family protein" evidence="7">
    <location>
        <begin position="19"/>
        <end position="44"/>
    </location>
</feature>
<comment type="caution">
    <text evidence="8">The sequence shown here is derived from an EMBL/GenBank/DDBJ whole genome shotgun (WGS) entry which is preliminary data.</text>
</comment>
<name>A0A8E0NAJ6_9CAUL</name>
<comment type="similarity">
    <text evidence="1">Belongs to the EcnA/EcnB lipoprotein family.</text>
</comment>
<evidence type="ECO:0000313" key="8">
    <source>
        <dbReference type="EMBL" id="GAD58153.1"/>
    </source>
</evidence>
<evidence type="ECO:0000256" key="2">
    <source>
        <dbReference type="ARBA" id="ARBA00022475"/>
    </source>
</evidence>
<organism evidence="8 9">
    <name type="scientific">Brevundimonas abyssalis TAR-001</name>
    <dbReference type="NCBI Taxonomy" id="1391729"/>
    <lineage>
        <taxon>Bacteria</taxon>
        <taxon>Pseudomonadati</taxon>
        <taxon>Pseudomonadota</taxon>
        <taxon>Alphaproteobacteria</taxon>
        <taxon>Caulobacterales</taxon>
        <taxon>Caulobacteraceae</taxon>
        <taxon>Brevundimonas</taxon>
    </lineage>
</organism>
<keyword evidence="4" id="KW-0472">Membrane</keyword>
<sequence length="44" mass="4405">MRKIAVLAIAALTLTVSACNTVRGVGQDLEAAGQGVQCTVQGSC</sequence>
<dbReference type="AlphaFoldDB" id="A0A8E0NAJ6"/>
<evidence type="ECO:0000256" key="3">
    <source>
        <dbReference type="ARBA" id="ARBA00022729"/>
    </source>
</evidence>
<evidence type="ECO:0000256" key="6">
    <source>
        <dbReference type="ARBA" id="ARBA00023288"/>
    </source>
</evidence>
<evidence type="ECO:0000256" key="4">
    <source>
        <dbReference type="ARBA" id="ARBA00023136"/>
    </source>
</evidence>
<keyword evidence="9" id="KW-1185">Reference proteome</keyword>
<evidence type="ECO:0000256" key="7">
    <source>
        <dbReference type="SAM" id="SignalP"/>
    </source>
</evidence>
<evidence type="ECO:0000313" key="9">
    <source>
        <dbReference type="Proteomes" id="UP000016569"/>
    </source>
</evidence>
<evidence type="ECO:0000256" key="5">
    <source>
        <dbReference type="ARBA" id="ARBA00023139"/>
    </source>
</evidence>
<keyword evidence="3 7" id="KW-0732">Signal</keyword>
<dbReference type="Pfam" id="PF08085">
    <property type="entry name" value="Entericidin"/>
    <property type="match status" value="1"/>
</dbReference>
<dbReference type="Proteomes" id="UP000016569">
    <property type="component" value="Unassembled WGS sequence"/>
</dbReference>
<dbReference type="GO" id="GO:0016020">
    <property type="term" value="C:membrane"/>
    <property type="evidence" value="ECO:0007669"/>
    <property type="project" value="InterPro"/>
</dbReference>
<evidence type="ECO:0008006" key="10">
    <source>
        <dbReference type="Google" id="ProtNLM"/>
    </source>
</evidence>
<evidence type="ECO:0000256" key="1">
    <source>
        <dbReference type="ARBA" id="ARBA00010296"/>
    </source>
</evidence>